<dbReference type="InterPro" id="IPR039373">
    <property type="entry name" value="Peptidase_M28B"/>
</dbReference>
<dbReference type="EMBL" id="VXIV02000213">
    <property type="protein sequence ID" value="KAF6039742.1"/>
    <property type="molecule type" value="Genomic_DNA"/>
</dbReference>
<protein>
    <submittedName>
        <fullName evidence="2">NAALAD2</fullName>
    </submittedName>
</protein>
<reference evidence="2" key="1">
    <citation type="submission" date="2020-06" db="EMBL/GenBank/DDBJ databases">
        <title>Draft genome of Bugula neritina, a colonial animal packing powerful symbionts and potential medicines.</title>
        <authorList>
            <person name="Rayko M."/>
        </authorList>
    </citation>
    <scope>NUCLEOTIDE SEQUENCE [LARGE SCALE GENOMIC DNA]</scope>
    <source>
        <strain evidence="2">Kwan_BN1</strain>
    </source>
</reference>
<dbReference type="PANTHER" id="PTHR10404:SF46">
    <property type="entry name" value="VACUOLAR PROTEIN SORTING-ASSOCIATED PROTEIN 70"/>
    <property type="match status" value="1"/>
</dbReference>
<accession>A0A7J7KNL0</accession>
<dbReference type="Proteomes" id="UP000593567">
    <property type="component" value="Unassembled WGS sequence"/>
</dbReference>
<dbReference type="OrthoDB" id="5841748at2759"/>
<evidence type="ECO:0000259" key="1">
    <source>
        <dbReference type="Pfam" id="PF04389"/>
    </source>
</evidence>
<feature type="domain" description="Peptidase M28" evidence="1">
    <location>
        <begin position="4"/>
        <end position="84"/>
    </location>
</feature>
<evidence type="ECO:0000313" key="2">
    <source>
        <dbReference type="EMBL" id="KAF6039742.1"/>
    </source>
</evidence>
<keyword evidence="3" id="KW-1185">Reference proteome</keyword>
<name>A0A7J7KNL0_BUGNE</name>
<dbReference type="InterPro" id="IPR007484">
    <property type="entry name" value="Peptidase_M28"/>
</dbReference>
<dbReference type="PANTHER" id="PTHR10404">
    <property type="entry name" value="N-ACETYLATED-ALPHA-LINKED ACIDIC DIPEPTIDASE"/>
    <property type="match status" value="1"/>
</dbReference>
<proteinExistence type="predicted"/>
<organism evidence="2 3">
    <name type="scientific">Bugula neritina</name>
    <name type="common">Brown bryozoan</name>
    <name type="synonym">Sertularia neritina</name>
    <dbReference type="NCBI Taxonomy" id="10212"/>
    <lineage>
        <taxon>Eukaryota</taxon>
        <taxon>Metazoa</taxon>
        <taxon>Spiralia</taxon>
        <taxon>Lophotrochozoa</taxon>
        <taxon>Bryozoa</taxon>
        <taxon>Gymnolaemata</taxon>
        <taxon>Cheilostomatida</taxon>
        <taxon>Flustrina</taxon>
        <taxon>Buguloidea</taxon>
        <taxon>Bugulidae</taxon>
        <taxon>Bugula</taxon>
    </lineage>
</organism>
<dbReference type="SUPFAM" id="SSF53187">
    <property type="entry name" value="Zn-dependent exopeptidases"/>
    <property type="match status" value="1"/>
</dbReference>
<dbReference type="AlphaFoldDB" id="A0A7J7KNL0"/>
<sequence>MKTGWKPRRTIIFCSWDGEEYGIIGSIEWLDEVKVLVGERAVAYLNCDSGVVFNQVPRTGASPLLFRLMYDTAKLIDHPFPTSSVKTMYDEWLIRSANISDPNAKPRIGDLGSGSDHTGFYIDMELPAWIWFITTTRKRLKYRRTTLSTTPPMTLSIT</sequence>
<gene>
    <name evidence="2" type="ORF">EB796_001947</name>
</gene>
<dbReference type="Pfam" id="PF04389">
    <property type="entry name" value="Peptidase_M28"/>
    <property type="match status" value="1"/>
</dbReference>
<dbReference type="GO" id="GO:0004180">
    <property type="term" value="F:carboxypeptidase activity"/>
    <property type="evidence" value="ECO:0007669"/>
    <property type="project" value="TreeGrafter"/>
</dbReference>
<dbReference type="Gene3D" id="3.40.630.10">
    <property type="entry name" value="Zn peptidases"/>
    <property type="match status" value="1"/>
</dbReference>
<evidence type="ECO:0000313" key="3">
    <source>
        <dbReference type="Proteomes" id="UP000593567"/>
    </source>
</evidence>
<comment type="caution">
    <text evidence="2">The sequence shown here is derived from an EMBL/GenBank/DDBJ whole genome shotgun (WGS) entry which is preliminary data.</text>
</comment>